<dbReference type="GO" id="GO:0005829">
    <property type="term" value="C:cytosol"/>
    <property type="evidence" value="ECO:0007669"/>
    <property type="project" value="GOC"/>
</dbReference>
<evidence type="ECO:0000256" key="6">
    <source>
        <dbReference type="PIRNR" id="PIRNR009375"/>
    </source>
</evidence>
<dbReference type="PANTHER" id="PTHR11099">
    <property type="entry name" value="VACUOLAR SORTING PROTEIN 35"/>
    <property type="match status" value="1"/>
</dbReference>
<dbReference type="PANTHER" id="PTHR11099:SF0">
    <property type="entry name" value="VACUOLAR PROTEIN SORTING-ASSOCIATED PROTEIN 35"/>
    <property type="match status" value="1"/>
</dbReference>
<keyword evidence="3 6" id="KW-0813">Transport</keyword>
<dbReference type="GO" id="GO:0005770">
    <property type="term" value="C:late endosome"/>
    <property type="evidence" value="ECO:0007669"/>
    <property type="project" value="TreeGrafter"/>
</dbReference>
<keyword evidence="5" id="KW-0472">Membrane</keyword>
<proteinExistence type="inferred from homology"/>
<evidence type="ECO:0000313" key="8">
    <source>
        <dbReference type="Proteomes" id="UP000247409"/>
    </source>
</evidence>
<keyword evidence="8" id="KW-1185">Reference proteome</keyword>
<organism evidence="7 8">
    <name type="scientific">Gracilariopsis chorda</name>
    <dbReference type="NCBI Taxonomy" id="448386"/>
    <lineage>
        <taxon>Eukaryota</taxon>
        <taxon>Rhodophyta</taxon>
        <taxon>Florideophyceae</taxon>
        <taxon>Rhodymeniophycidae</taxon>
        <taxon>Gracilariales</taxon>
        <taxon>Gracilariaceae</taxon>
        <taxon>Gracilariopsis</taxon>
    </lineage>
</organism>
<evidence type="ECO:0000256" key="1">
    <source>
        <dbReference type="ARBA" id="ARBA00004170"/>
    </source>
</evidence>
<gene>
    <name evidence="7" type="ORF">BWQ96_08505</name>
</gene>
<dbReference type="InterPro" id="IPR042491">
    <property type="entry name" value="Vps35_C"/>
</dbReference>
<evidence type="ECO:0000256" key="3">
    <source>
        <dbReference type="ARBA" id="ARBA00022448"/>
    </source>
</evidence>
<comment type="similarity">
    <text evidence="2 6">Belongs to the VPS35 family.</text>
</comment>
<dbReference type="OrthoDB" id="5158at2759"/>
<accession>A0A2V3II67</accession>
<reference evidence="7 8" key="1">
    <citation type="journal article" date="2018" name="Mol. Biol. Evol.">
        <title>Analysis of the draft genome of the red seaweed Gracilariopsis chorda provides insights into genome size evolution in Rhodophyta.</title>
        <authorList>
            <person name="Lee J."/>
            <person name="Yang E.C."/>
            <person name="Graf L."/>
            <person name="Yang J.H."/>
            <person name="Qiu H."/>
            <person name="Zel Zion U."/>
            <person name="Chan C.X."/>
            <person name="Stephens T.G."/>
            <person name="Weber A.P.M."/>
            <person name="Boo G.H."/>
            <person name="Boo S.M."/>
            <person name="Kim K.M."/>
            <person name="Shin Y."/>
            <person name="Jung M."/>
            <person name="Lee S.J."/>
            <person name="Yim H.S."/>
            <person name="Lee J.H."/>
            <person name="Bhattacharya D."/>
            <person name="Yoon H.S."/>
        </authorList>
    </citation>
    <scope>NUCLEOTIDE SEQUENCE [LARGE SCALE GENOMIC DNA]</scope>
    <source>
        <strain evidence="7 8">SKKU-2015</strain>
        <tissue evidence="7">Whole body</tissue>
    </source>
</reference>
<name>A0A2V3II67_9FLOR</name>
<dbReference type="InterPro" id="IPR005378">
    <property type="entry name" value="Vps35"/>
</dbReference>
<dbReference type="Pfam" id="PF03635">
    <property type="entry name" value="Vps35"/>
    <property type="match status" value="1"/>
</dbReference>
<dbReference type="GO" id="GO:0042147">
    <property type="term" value="P:retrograde transport, endosome to Golgi"/>
    <property type="evidence" value="ECO:0007669"/>
    <property type="project" value="InterPro"/>
</dbReference>
<sequence length="864" mass="96028">MPPSHSSLSDTDEGREGRYLRESIASVRLHAQRLRRALDADRLDEAVKIAADVAAELRSIAAAELSPKLYYDVYLSVGAELRVLENYAMESARRGAPVLELYERVQETPLVLPRLYLLITAGSVYIKSQQAAAKDVLRDLVEMCAGVQHPQRGLFLRAYLSQMMKDKLPDVLSEDEHDEDSNDISAGTVHDSISFVIRNFTEMNRLWVRMEREASTRDIEVLEKERLELRILVGSNIATLGRLVGSNLDLYKTEVLPAIVEQIVKCNDSIAQEYLADCIAQVFPDDFHLQTLEEFMHMCKDLKKGVNMRIILSSIIQRLSRFVSSSSEAKHAAIQTGAFTVFRDKLPAVAKHQGSSLNLTDRLRIHVELMNFTLCSEPNRTDYVDDVLGFTVHDMQKFLGSTYDHGKKSKSFRKISTTYKPLITDDELLALDVLTKPLDKFKSVGSVLKLENFVVLQNFLSYENQKALAARLLLSAGGYSKCIHNVNTLKKLFRYVAPLVLEKRVGSDAEAEGTGGDGMYQKFDMSTITYHHEYLLALMPVGSSTAPQLESSQSLSADTSAISEEDTEQFEKNQELVARIVYLCEDENIGEALSLYIVLRQELIRGGGKRLSITLPSLMFASLRLALRCSKTNCDGDLVERILSFAAESVELLPDSSALLALRLRLHIAGTAASLGGVSRFVYDNISSGFVAYEQHITTSRDQHKALQQIIATMGFVRDALPEDSFEALANRAIKHATRSLTRSDQCVLLCMCAKVAPKSMKGSPISCLMKAEEAAECCVNAAERVLLMLDVASCAAQVHETKMANVCEGQFLGELMKKVREIMSSKQNKGSALGKVVAIRYGKLVGYLKQRLDVFEGLDGSEL</sequence>
<protein>
    <recommendedName>
        <fullName evidence="6">Vacuolar protein sorting-associated protein 35</fullName>
    </recommendedName>
</protein>
<evidence type="ECO:0000256" key="4">
    <source>
        <dbReference type="ARBA" id="ARBA00022927"/>
    </source>
</evidence>
<dbReference type="GO" id="GO:0006886">
    <property type="term" value="P:intracellular protein transport"/>
    <property type="evidence" value="ECO:0007669"/>
    <property type="project" value="TreeGrafter"/>
</dbReference>
<dbReference type="Gene3D" id="1.25.40.660">
    <property type="entry name" value="Vacuolar protein sorting-associated protein 35, helical subcomplex Vps35-C"/>
    <property type="match status" value="1"/>
</dbReference>
<evidence type="ECO:0000256" key="5">
    <source>
        <dbReference type="ARBA" id="ARBA00023136"/>
    </source>
</evidence>
<dbReference type="PIRSF" id="PIRSF009375">
    <property type="entry name" value="Retromer_Vps35"/>
    <property type="match status" value="1"/>
</dbReference>
<comment type="subcellular location">
    <subcellularLocation>
        <location evidence="1">Membrane</location>
        <topology evidence="1">Peripheral membrane protein</topology>
    </subcellularLocation>
</comment>
<evidence type="ECO:0000256" key="2">
    <source>
        <dbReference type="ARBA" id="ARBA00006536"/>
    </source>
</evidence>
<dbReference type="EMBL" id="NBIV01000196">
    <property type="protein sequence ID" value="PXF41784.1"/>
    <property type="molecule type" value="Genomic_DNA"/>
</dbReference>
<comment type="caution">
    <text evidence="7">The sequence shown here is derived from an EMBL/GenBank/DDBJ whole genome shotgun (WGS) entry which is preliminary data.</text>
</comment>
<evidence type="ECO:0000313" key="7">
    <source>
        <dbReference type="EMBL" id="PXF41784.1"/>
    </source>
</evidence>
<dbReference type="AlphaFoldDB" id="A0A2V3II67"/>
<dbReference type="GO" id="GO:0030906">
    <property type="term" value="C:retromer, cargo-selective complex"/>
    <property type="evidence" value="ECO:0007669"/>
    <property type="project" value="InterPro"/>
</dbReference>
<keyword evidence="4 6" id="KW-0653">Protein transport</keyword>
<comment type="function">
    <text evidence="6">Plays a role in vesicular protein sorting.</text>
</comment>
<dbReference type="STRING" id="448386.A0A2V3II67"/>
<dbReference type="Proteomes" id="UP000247409">
    <property type="component" value="Unassembled WGS sequence"/>
</dbReference>